<dbReference type="Gene3D" id="3.30.70.660">
    <property type="entry name" value="Pseudouridine synthase I, catalytic domain, C-terminal subdomain"/>
    <property type="match status" value="1"/>
</dbReference>
<comment type="similarity">
    <text evidence="1">Belongs to the tRNA pseudouridine synthase TruA family.</text>
</comment>
<dbReference type="GO" id="GO:0009982">
    <property type="term" value="F:pseudouridine synthase activity"/>
    <property type="evidence" value="ECO:0007669"/>
    <property type="project" value="InterPro"/>
</dbReference>
<dbReference type="PANTHER" id="PTHR11142">
    <property type="entry name" value="PSEUDOURIDYLATE SYNTHASE"/>
    <property type="match status" value="1"/>
</dbReference>
<gene>
    <name evidence="5" type="ORF">LCGC14_3089040</name>
</gene>
<name>A0A0F8WZR8_9ZZZZ</name>
<evidence type="ECO:0000259" key="4">
    <source>
        <dbReference type="Pfam" id="PF01416"/>
    </source>
</evidence>
<dbReference type="PANTHER" id="PTHR11142:SF0">
    <property type="entry name" value="TRNA PSEUDOURIDINE SYNTHASE-LIKE 1"/>
    <property type="match status" value="1"/>
</dbReference>
<evidence type="ECO:0000256" key="3">
    <source>
        <dbReference type="ARBA" id="ARBA00023235"/>
    </source>
</evidence>
<protein>
    <recommendedName>
        <fullName evidence="4">Pseudouridine synthase I TruA alpha/beta domain-containing protein</fullName>
    </recommendedName>
</protein>
<evidence type="ECO:0000256" key="2">
    <source>
        <dbReference type="ARBA" id="ARBA00022694"/>
    </source>
</evidence>
<evidence type="ECO:0000256" key="1">
    <source>
        <dbReference type="ARBA" id="ARBA00009375"/>
    </source>
</evidence>
<dbReference type="Gene3D" id="3.30.70.580">
    <property type="entry name" value="Pseudouridine synthase I, catalytic domain, N-terminal subdomain"/>
    <property type="match status" value="1"/>
</dbReference>
<keyword evidence="2" id="KW-0819">tRNA processing</keyword>
<dbReference type="InterPro" id="IPR020097">
    <property type="entry name" value="PsdUridine_synth_TruA_a/b_dom"/>
</dbReference>
<dbReference type="PIRSF" id="PIRSF001430">
    <property type="entry name" value="tRNA_psdUrid_synth"/>
    <property type="match status" value="1"/>
</dbReference>
<dbReference type="InterPro" id="IPR020095">
    <property type="entry name" value="PsdUridine_synth_TruA_C"/>
</dbReference>
<comment type="caution">
    <text evidence="5">The sequence shown here is derived from an EMBL/GenBank/DDBJ whole genome shotgun (WGS) entry which is preliminary data.</text>
</comment>
<reference evidence="5" key="1">
    <citation type="journal article" date="2015" name="Nature">
        <title>Complex archaea that bridge the gap between prokaryotes and eukaryotes.</title>
        <authorList>
            <person name="Spang A."/>
            <person name="Saw J.H."/>
            <person name="Jorgensen S.L."/>
            <person name="Zaremba-Niedzwiedzka K."/>
            <person name="Martijn J."/>
            <person name="Lind A.E."/>
            <person name="van Eijk R."/>
            <person name="Schleper C."/>
            <person name="Guy L."/>
            <person name="Ettema T.J."/>
        </authorList>
    </citation>
    <scope>NUCLEOTIDE SEQUENCE</scope>
</reference>
<feature type="domain" description="Pseudouridine synthase I TruA alpha/beta" evidence="4">
    <location>
        <begin position="10"/>
        <end position="103"/>
    </location>
</feature>
<feature type="domain" description="Pseudouridine synthase I TruA alpha/beta" evidence="4">
    <location>
        <begin position="151"/>
        <end position="243"/>
    </location>
</feature>
<dbReference type="Pfam" id="PF01416">
    <property type="entry name" value="PseudoU_synth_1"/>
    <property type="match status" value="2"/>
</dbReference>
<dbReference type="InterPro" id="IPR020094">
    <property type="entry name" value="TruA/RsuA/RluB/E/F_N"/>
</dbReference>
<dbReference type="SUPFAM" id="SSF55120">
    <property type="entry name" value="Pseudouridine synthase"/>
    <property type="match status" value="1"/>
</dbReference>
<dbReference type="InterPro" id="IPR020103">
    <property type="entry name" value="PsdUridine_synth_cat_dom_sf"/>
</dbReference>
<dbReference type="NCBIfam" id="TIGR00071">
    <property type="entry name" value="hisT_truA"/>
    <property type="match status" value="1"/>
</dbReference>
<keyword evidence="3" id="KW-0413">Isomerase</keyword>
<evidence type="ECO:0000313" key="5">
    <source>
        <dbReference type="EMBL" id="KKK54010.1"/>
    </source>
</evidence>
<organism evidence="5">
    <name type="scientific">marine sediment metagenome</name>
    <dbReference type="NCBI Taxonomy" id="412755"/>
    <lineage>
        <taxon>unclassified sequences</taxon>
        <taxon>metagenomes</taxon>
        <taxon>ecological metagenomes</taxon>
    </lineage>
</organism>
<dbReference type="GO" id="GO:0003723">
    <property type="term" value="F:RNA binding"/>
    <property type="evidence" value="ECO:0007669"/>
    <property type="project" value="InterPro"/>
</dbReference>
<dbReference type="FunFam" id="3.30.70.580:FF:000001">
    <property type="entry name" value="tRNA pseudouridine synthase A"/>
    <property type="match status" value="1"/>
</dbReference>
<proteinExistence type="inferred from homology"/>
<dbReference type="HAMAP" id="MF_00171">
    <property type="entry name" value="TruA"/>
    <property type="match status" value="1"/>
</dbReference>
<dbReference type="AlphaFoldDB" id="A0A0F8WZR8"/>
<dbReference type="EMBL" id="LAZR01066218">
    <property type="protein sequence ID" value="KKK54010.1"/>
    <property type="molecule type" value="Genomic_DNA"/>
</dbReference>
<dbReference type="GO" id="GO:0031119">
    <property type="term" value="P:tRNA pseudouridine synthesis"/>
    <property type="evidence" value="ECO:0007669"/>
    <property type="project" value="TreeGrafter"/>
</dbReference>
<sequence length="243" mass="27758">MMQNYKLSLSYDGTDFYGWQRQPDKRTIQGVLEESLTKITRKKIHVAGAGRTDAGVHAQEQVANFKANLSLKDDELFRALNSFLPNEVRVNSLKKVDADFHARKLVKSKIYQYRIINSPIISPFLQRYALQWSSPLKVNLMKEAAPLFAREADFQAFSSNRLLNSVRKVMRSEIKKKGDEIIYTVEAKGFLRYMVRTLAGTLLEIGKGKMPPEIIEEIFIEKIRSLASPTILAKGLCLIKVNY</sequence>
<dbReference type="CDD" id="cd02570">
    <property type="entry name" value="PseudoU_synth_EcTruA"/>
    <property type="match status" value="1"/>
</dbReference>
<accession>A0A0F8WZR8</accession>
<dbReference type="InterPro" id="IPR001406">
    <property type="entry name" value="PsdUridine_synth_TruA"/>
</dbReference>